<dbReference type="PANTHER" id="PTHR46401">
    <property type="entry name" value="GLYCOSYLTRANSFERASE WBBK-RELATED"/>
    <property type="match status" value="1"/>
</dbReference>
<gene>
    <name evidence="3" type="ORF">GCM10011387_18260</name>
</gene>
<dbReference type="Pfam" id="PF00534">
    <property type="entry name" value="Glycos_transf_1"/>
    <property type="match status" value="1"/>
</dbReference>
<evidence type="ECO:0000259" key="2">
    <source>
        <dbReference type="Pfam" id="PF00534"/>
    </source>
</evidence>
<proteinExistence type="predicted"/>
<dbReference type="Proteomes" id="UP000651668">
    <property type="component" value="Unassembled WGS sequence"/>
</dbReference>
<sequence>MYINTIHDVLFLEYPQYFSLTYRLINGTLFRISAAKSDILLTVSNYSKEHISQKFHIPLDELLVTPNGVSVNTSGVHNTTTLKTKNILYVSRYEYRKNHIDLLNAFLALKLYQQGYKLTFVGSKNAPIEQAAFNKLQQQIPEHLSSHIIFLENLTFDELNTLYIKAEYFVYPSLAEGFGIPPIEAAIYNCKVLCSSTTAMADYTFFKHRFDPNIKGELENKLREIMKDNEYPFEQIREKVLAIYSWDNISGILYKRLSKG</sequence>
<dbReference type="CDD" id="cd03809">
    <property type="entry name" value="GT4_MtfB-like"/>
    <property type="match status" value="1"/>
</dbReference>
<organism evidence="3 4">
    <name type="scientific">Pedobacter quisquiliarum</name>
    <dbReference type="NCBI Taxonomy" id="1834438"/>
    <lineage>
        <taxon>Bacteria</taxon>
        <taxon>Pseudomonadati</taxon>
        <taxon>Bacteroidota</taxon>
        <taxon>Sphingobacteriia</taxon>
        <taxon>Sphingobacteriales</taxon>
        <taxon>Sphingobacteriaceae</taxon>
        <taxon>Pedobacter</taxon>
    </lineage>
</organism>
<comment type="caution">
    <text evidence="3">The sequence shown here is derived from an EMBL/GenBank/DDBJ whole genome shotgun (WGS) entry which is preliminary data.</text>
</comment>
<dbReference type="EMBL" id="BMIL01000005">
    <property type="protein sequence ID" value="GGC64956.1"/>
    <property type="molecule type" value="Genomic_DNA"/>
</dbReference>
<protein>
    <recommendedName>
        <fullName evidence="2">Glycosyl transferase family 1 domain-containing protein</fullName>
    </recommendedName>
</protein>
<reference evidence="3" key="1">
    <citation type="journal article" date="2014" name="Int. J. Syst. Evol. Microbiol.">
        <title>Complete genome sequence of Corynebacterium casei LMG S-19264T (=DSM 44701T), isolated from a smear-ripened cheese.</title>
        <authorList>
            <consortium name="US DOE Joint Genome Institute (JGI-PGF)"/>
            <person name="Walter F."/>
            <person name="Albersmeier A."/>
            <person name="Kalinowski J."/>
            <person name="Ruckert C."/>
        </authorList>
    </citation>
    <scope>NUCLEOTIDE SEQUENCE</scope>
    <source>
        <strain evidence="3">CGMCC 1.15343</strain>
    </source>
</reference>
<dbReference type="Gene3D" id="3.40.50.2000">
    <property type="entry name" value="Glycogen Phosphorylase B"/>
    <property type="match status" value="1"/>
</dbReference>
<evidence type="ECO:0000313" key="4">
    <source>
        <dbReference type="Proteomes" id="UP000651668"/>
    </source>
</evidence>
<dbReference type="AlphaFoldDB" id="A0A916XE29"/>
<dbReference type="SUPFAM" id="SSF53756">
    <property type="entry name" value="UDP-Glycosyltransferase/glycogen phosphorylase"/>
    <property type="match status" value="1"/>
</dbReference>
<keyword evidence="4" id="KW-1185">Reference proteome</keyword>
<feature type="domain" description="Glycosyl transferase family 1" evidence="2">
    <location>
        <begin position="83"/>
        <end position="231"/>
    </location>
</feature>
<evidence type="ECO:0000313" key="3">
    <source>
        <dbReference type="EMBL" id="GGC64956.1"/>
    </source>
</evidence>
<dbReference type="GO" id="GO:0016757">
    <property type="term" value="F:glycosyltransferase activity"/>
    <property type="evidence" value="ECO:0007669"/>
    <property type="project" value="InterPro"/>
</dbReference>
<dbReference type="InterPro" id="IPR001296">
    <property type="entry name" value="Glyco_trans_1"/>
</dbReference>
<evidence type="ECO:0000256" key="1">
    <source>
        <dbReference type="ARBA" id="ARBA00022679"/>
    </source>
</evidence>
<reference evidence="3" key="2">
    <citation type="submission" date="2020-09" db="EMBL/GenBank/DDBJ databases">
        <authorList>
            <person name="Sun Q."/>
            <person name="Zhou Y."/>
        </authorList>
    </citation>
    <scope>NUCLEOTIDE SEQUENCE</scope>
    <source>
        <strain evidence="3">CGMCC 1.15343</strain>
    </source>
</reference>
<name>A0A916XE29_9SPHI</name>
<keyword evidence="1" id="KW-0808">Transferase</keyword>
<accession>A0A916XE29</accession>
<dbReference type="PANTHER" id="PTHR46401:SF2">
    <property type="entry name" value="GLYCOSYLTRANSFERASE WBBK-RELATED"/>
    <property type="match status" value="1"/>
</dbReference>